<feature type="region of interest" description="Disordered" evidence="2">
    <location>
        <begin position="1"/>
        <end position="21"/>
    </location>
</feature>
<dbReference type="AlphaFoldDB" id="A0A9P6KQT8"/>
<evidence type="ECO:0000256" key="2">
    <source>
        <dbReference type="SAM" id="MobiDB-lite"/>
    </source>
</evidence>
<dbReference type="OrthoDB" id="3767399at2759"/>
<feature type="compositionally biased region" description="Polar residues" evidence="2">
    <location>
        <begin position="210"/>
        <end position="221"/>
    </location>
</feature>
<feature type="region of interest" description="Disordered" evidence="2">
    <location>
        <begin position="155"/>
        <end position="295"/>
    </location>
</feature>
<gene>
    <name evidence="4" type="ORF">PMIN01_06033</name>
</gene>
<feature type="compositionally biased region" description="Basic and acidic residues" evidence="2">
    <location>
        <begin position="71"/>
        <end position="96"/>
    </location>
</feature>
<evidence type="ECO:0000259" key="3">
    <source>
        <dbReference type="PROSITE" id="PS50089"/>
    </source>
</evidence>
<dbReference type="InterPro" id="IPR001841">
    <property type="entry name" value="Znf_RING"/>
</dbReference>
<dbReference type="PROSITE" id="PS50089">
    <property type="entry name" value="ZF_RING_2"/>
    <property type="match status" value="1"/>
</dbReference>
<comment type="caution">
    <text evidence="4">The sequence shown here is derived from an EMBL/GenBank/DDBJ whole genome shotgun (WGS) entry which is preliminary data.</text>
</comment>
<accession>A0A9P6KQT8</accession>
<organism evidence="4 5">
    <name type="scientific">Paraphaeosphaeria minitans</name>
    <dbReference type="NCBI Taxonomy" id="565426"/>
    <lineage>
        <taxon>Eukaryota</taxon>
        <taxon>Fungi</taxon>
        <taxon>Dikarya</taxon>
        <taxon>Ascomycota</taxon>
        <taxon>Pezizomycotina</taxon>
        <taxon>Dothideomycetes</taxon>
        <taxon>Pleosporomycetidae</taxon>
        <taxon>Pleosporales</taxon>
        <taxon>Massarineae</taxon>
        <taxon>Didymosphaeriaceae</taxon>
        <taxon>Paraphaeosphaeria</taxon>
    </lineage>
</organism>
<feature type="compositionally biased region" description="Acidic residues" evidence="2">
    <location>
        <begin position="167"/>
        <end position="181"/>
    </location>
</feature>
<feature type="region of interest" description="Disordered" evidence="2">
    <location>
        <begin position="469"/>
        <end position="496"/>
    </location>
</feature>
<dbReference type="EMBL" id="WJXW01000005">
    <property type="protein sequence ID" value="KAF9736118.1"/>
    <property type="molecule type" value="Genomic_DNA"/>
</dbReference>
<keyword evidence="1" id="KW-0863">Zinc-finger</keyword>
<reference evidence="4" key="1">
    <citation type="journal article" date="2020" name="Mol. Plant Microbe Interact.">
        <title>Genome Sequence of the Biocontrol Agent Coniothyrium minitans strain Conio (IMI 134523).</title>
        <authorList>
            <person name="Patel D."/>
            <person name="Shittu T.A."/>
            <person name="Baroncelli R."/>
            <person name="Muthumeenakshi S."/>
            <person name="Osborne T.H."/>
            <person name="Janganan T.K."/>
            <person name="Sreenivasaprasad S."/>
        </authorList>
    </citation>
    <scope>NUCLEOTIDE SEQUENCE</scope>
    <source>
        <strain evidence="4">Conio</strain>
    </source>
</reference>
<name>A0A9P6KQT8_9PLEO</name>
<feature type="region of interest" description="Disordered" evidence="2">
    <location>
        <begin position="544"/>
        <end position="571"/>
    </location>
</feature>
<feature type="region of interest" description="Disordered" evidence="2">
    <location>
        <begin position="333"/>
        <end position="361"/>
    </location>
</feature>
<feature type="compositionally biased region" description="Basic and acidic residues" evidence="2">
    <location>
        <begin position="155"/>
        <end position="166"/>
    </location>
</feature>
<evidence type="ECO:0000313" key="5">
    <source>
        <dbReference type="Proteomes" id="UP000756921"/>
    </source>
</evidence>
<feature type="compositionally biased region" description="Polar residues" evidence="2">
    <location>
        <begin position="1"/>
        <end position="11"/>
    </location>
</feature>
<dbReference type="Proteomes" id="UP000756921">
    <property type="component" value="Unassembled WGS sequence"/>
</dbReference>
<proteinExistence type="predicted"/>
<keyword evidence="1" id="KW-0862">Zinc</keyword>
<keyword evidence="1" id="KW-0479">Metal-binding</keyword>
<dbReference type="GO" id="GO:0008270">
    <property type="term" value="F:zinc ion binding"/>
    <property type="evidence" value="ECO:0007669"/>
    <property type="project" value="UniProtKB-KW"/>
</dbReference>
<feature type="region of interest" description="Disordered" evidence="2">
    <location>
        <begin position="71"/>
        <end position="123"/>
    </location>
</feature>
<feature type="compositionally biased region" description="Pro residues" evidence="2">
    <location>
        <begin position="343"/>
        <end position="353"/>
    </location>
</feature>
<keyword evidence="5" id="KW-1185">Reference proteome</keyword>
<protein>
    <recommendedName>
        <fullName evidence="3">RING-type domain-containing protein</fullName>
    </recommendedName>
</protein>
<sequence>MALVSHNTSPLASRPSLHQDRMRYPRHYAGQGHTYHDPNPQPFVYTSPRLQSACGSPKARKVLGLVAQAERRSMEEEGRRRFEQEDRRSVEQDRAGPNKAQRTLGLVTDLPRDRRSWGNSRSRQYNATFEQKLAQTGREIRPFSRMHNLALDVTHEDDAAADREQSNDEEEDEDKEDEDKEDEQHLEADDDDEEASPVNPEKTPYLGLPISQSPQQLSFPSNPIELDAGPDHELLLPPPRPRARPHSYTSPRFSERPKNKIASSRSRCLSFPPNFSRPLSSFTPKPVPGEDMERDPLSIRFNDIEDDPRSPMSPIGGTFVSNEIKAALEKLEMGISKSRAASPMPPPSPPPPAKRASKPRWSSLPVSLMKLAHKRKSSKNEGDGLGLHILERKQSKEVVTLTEENLQRWEDEVGYVPKMYRLGYDLLKTPVELDMEVERCTPVPPISKTSSPRLDALALARAQGQMLTPPMSLSPPVSPLLQHARQPSSNRSTIGALASPSLLSPTYTPTLSQASFAPSQNPSAAMRSSTTSVLLRRFPEPPACHTPAPPSCTSRTQPRPQPQPSLAQQKEALSITPPPSHLLTCVTCGEVEHPSAFPAQPLSSQCLHAGRVCSECVQCFVEHAVEMREGVKCPECGVGLGSEEVMRVVSVEVLRGIGRRYSGTLGEEGR</sequence>
<evidence type="ECO:0000256" key="1">
    <source>
        <dbReference type="PROSITE-ProRule" id="PRU00175"/>
    </source>
</evidence>
<evidence type="ECO:0000313" key="4">
    <source>
        <dbReference type="EMBL" id="KAF9736118.1"/>
    </source>
</evidence>
<feature type="domain" description="RING-type" evidence="3">
    <location>
        <begin position="585"/>
        <end position="636"/>
    </location>
</feature>
<feature type="region of interest" description="Disordered" evidence="2">
    <location>
        <begin position="513"/>
        <end position="532"/>
    </location>
</feature>